<evidence type="ECO:0000313" key="1">
    <source>
        <dbReference type="EMBL" id="KAJ7653788.1"/>
    </source>
</evidence>
<name>A0AAD7CMR1_MYCRO</name>
<organism evidence="1 2">
    <name type="scientific">Mycena rosella</name>
    <name type="common">Pink bonnet</name>
    <name type="synonym">Agaricus rosellus</name>
    <dbReference type="NCBI Taxonomy" id="1033263"/>
    <lineage>
        <taxon>Eukaryota</taxon>
        <taxon>Fungi</taxon>
        <taxon>Dikarya</taxon>
        <taxon>Basidiomycota</taxon>
        <taxon>Agaricomycotina</taxon>
        <taxon>Agaricomycetes</taxon>
        <taxon>Agaricomycetidae</taxon>
        <taxon>Agaricales</taxon>
        <taxon>Marasmiineae</taxon>
        <taxon>Mycenaceae</taxon>
        <taxon>Mycena</taxon>
    </lineage>
</organism>
<sequence>MAAEPGNNGDALIQILESSAVAGFANKAKERPNRVSPALQDNIARIPSELYDYIIDHLHDDRLALSACTLVCKAWHASSTYQLFQNAGTIRVYPTNFQQFRELRILAGQRLDRCIGRLDVRSGSHKDVGGPENAFHFTDEMKGFQGLLNVKYLRLTDHTHAHSYETPFTAILPNLSTITHLELDLSFESFAYFLQLLDTIPLLRGLALHRPFDQTVNSEPPTPPLRPPFIRRLAIGPLNYSFTSPLRQRARIALVSDVLRTLGPRLEHLVISSRFLLSGCDLSHSTALRTLRINSIQTRGAWLLDLLSQIRTHVLERIVLVVDLCVGVGLHTFDWPRIVASLNKLESLRRVDFFLFSPNECAVVEEKLGAGIYTLRVTSWEGSQRPQSNYGLEIFEV</sequence>
<dbReference type="EMBL" id="JARKIE010000331">
    <property type="protein sequence ID" value="KAJ7653788.1"/>
    <property type="molecule type" value="Genomic_DNA"/>
</dbReference>
<keyword evidence="2" id="KW-1185">Reference proteome</keyword>
<evidence type="ECO:0000313" key="2">
    <source>
        <dbReference type="Proteomes" id="UP001221757"/>
    </source>
</evidence>
<accession>A0AAD7CMR1</accession>
<proteinExistence type="predicted"/>
<reference evidence="1" key="1">
    <citation type="submission" date="2023-03" db="EMBL/GenBank/DDBJ databases">
        <title>Massive genome expansion in bonnet fungi (Mycena s.s.) driven by repeated elements and novel gene families across ecological guilds.</title>
        <authorList>
            <consortium name="Lawrence Berkeley National Laboratory"/>
            <person name="Harder C.B."/>
            <person name="Miyauchi S."/>
            <person name="Viragh M."/>
            <person name="Kuo A."/>
            <person name="Thoen E."/>
            <person name="Andreopoulos B."/>
            <person name="Lu D."/>
            <person name="Skrede I."/>
            <person name="Drula E."/>
            <person name="Henrissat B."/>
            <person name="Morin E."/>
            <person name="Kohler A."/>
            <person name="Barry K."/>
            <person name="LaButti K."/>
            <person name="Morin E."/>
            <person name="Salamov A."/>
            <person name="Lipzen A."/>
            <person name="Mereny Z."/>
            <person name="Hegedus B."/>
            <person name="Baldrian P."/>
            <person name="Stursova M."/>
            <person name="Weitz H."/>
            <person name="Taylor A."/>
            <person name="Grigoriev I.V."/>
            <person name="Nagy L.G."/>
            <person name="Martin F."/>
            <person name="Kauserud H."/>
        </authorList>
    </citation>
    <scope>NUCLEOTIDE SEQUENCE</scope>
    <source>
        <strain evidence="1">CBHHK067</strain>
    </source>
</reference>
<protein>
    <recommendedName>
        <fullName evidence="3">F-box domain-containing protein</fullName>
    </recommendedName>
</protein>
<gene>
    <name evidence="1" type="ORF">B0H17DRAFT_1100506</name>
</gene>
<dbReference type="AlphaFoldDB" id="A0AAD7CMR1"/>
<evidence type="ECO:0008006" key="3">
    <source>
        <dbReference type="Google" id="ProtNLM"/>
    </source>
</evidence>
<dbReference type="Proteomes" id="UP001221757">
    <property type="component" value="Unassembled WGS sequence"/>
</dbReference>
<comment type="caution">
    <text evidence="1">The sequence shown here is derived from an EMBL/GenBank/DDBJ whole genome shotgun (WGS) entry which is preliminary data.</text>
</comment>